<protein>
    <recommendedName>
        <fullName evidence="1">non-specific serine/threonine protein kinase</fullName>
        <ecNumber evidence="1">2.7.11.1</ecNumber>
    </recommendedName>
</protein>
<dbReference type="InterPro" id="IPR005543">
    <property type="entry name" value="PASTA_dom"/>
</dbReference>
<feature type="domain" description="PASTA" evidence="13">
    <location>
        <begin position="399"/>
        <end position="464"/>
    </location>
</feature>
<evidence type="ECO:0000256" key="9">
    <source>
        <dbReference type="SAM" id="Coils"/>
    </source>
</evidence>
<dbReference type="PANTHER" id="PTHR43289">
    <property type="entry name" value="MITOGEN-ACTIVATED PROTEIN KINASE KINASE KINASE 20-RELATED"/>
    <property type="match status" value="1"/>
</dbReference>
<comment type="catalytic activity">
    <reaction evidence="7">
        <text>L-threonyl-[protein] + ATP = O-phospho-L-threonyl-[protein] + ADP + H(+)</text>
        <dbReference type="Rhea" id="RHEA:46608"/>
        <dbReference type="Rhea" id="RHEA-COMP:11060"/>
        <dbReference type="Rhea" id="RHEA-COMP:11605"/>
        <dbReference type="ChEBI" id="CHEBI:15378"/>
        <dbReference type="ChEBI" id="CHEBI:30013"/>
        <dbReference type="ChEBI" id="CHEBI:30616"/>
        <dbReference type="ChEBI" id="CHEBI:61977"/>
        <dbReference type="ChEBI" id="CHEBI:456216"/>
        <dbReference type="EC" id="2.7.11.1"/>
    </reaction>
</comment>
<dbReference type="Gene3D" id="3.30.200.20">
    <property type="entry name" value="Phosphorylase Kinase, domain 1"/>
    <property type="match status" value="1"/>
</dbReference>
<evidence type="ECO:0000256" key="7">
    <source>
        <dbReference type="ARBA" id="ARBA00047899"/>
    </source>
</evidence>
<keyword evidence="15" id="KW-1185">Reference proteome</keyword>
<dbReference type="NCBIfam" id="NF033483">
    <property type="entry name" value="PknB_PASTA_kin"/>
    <property type="match status" value="1"/>
</dbReference>
<dbReference type="InterPro" id="IPR008271">
    <property type="entry name" value="Ser/Thr_kinase_AS"/>
</dbReference>
<keyword evidence="4" id="KW-0547">Nucleotide-binding</keyword>
<evidence type="ECO:0000313" key="14">
    <source>
        <dbReference type="EMBL" id="MBP2331098.1"/>
    </source>
</evidence>
<dbReference type="EC" id="2.7.11.1" evidence="1"/>
<evidence type="ECO:0000259" key="12">
    <source>
        <dbReference type="PROSITE" id="PS50011"/>
    </source>
</evidence>
<keyword evidence="6" id="KW-0067">ATP-binding</keyword>
<dbReference type="Pfam" id="PF03793">
    <property type="entry name" value="PASTA"/>
    <property type="match status" value="4"/>
</dbReference>
<feature type="transmembrane region" description="Helical" evidence="11">
    <location>
        <begin position="379"/>
        <end position="397"/>
    </location>
</feature>
<feature type="domain" description="PASTA" evidence="13">
    <location>
        <begin position="534"/>
        <end position="601"/>
    </location>
</feature>
<name>A0ABS4U353_9PSEU</name>
<evidence type="ECO:0000256" key="3">
    <source>
        <dbReference type="ARBA" id="ARBA00022679"/>
    </source>
</evidence>
<comment type="catalytic activity">
    <reaction evidence="8">
        <text>L-seryl-[protein] + ATP = O-phospho-L-seryl-[protein] + ADP + H(+)</text>
        <dbReference type="Rhea" id="RHEA:17989"/>
        <dbReference type="Rhea" id="RHEA-COMP:9863"/>
        <dbReference type="Rhea" id="RHEA-COMP:11604"/>
        <dbReference type="ChEBI" id="CHEBI:15378"/>
        <dbReference type="ChEBI" id="CHEBI:29999"/>
        <dbReference type="ChEBI" id="CHEBI:30616"/>
        <dbReference type="ChEBI" id="CHEBI:83421"/>
        <dbReference type="ChEBI" id="CHEBI:456216"/>
        <dbReference type="EC" id="2.7.11.1"/>
    </reaction>
</comment>
<evidence type="ECO:0000256" key="5">
    <source>
        <dbReference type="ARBA" id="ARBA00022777"/>
    </source>
</evidence>
<dbReference type="SMART" id="SM00220">
    <property type="entry name" value="S_TKc"/>
    <property type="match status" value="1"/>
</dbReference>
<dbReference type="Proteomes" id="UP001519332">
    <property type="component" value="Unassembled WGS sequence"/>
</dbReference>
<evidence type="ECO:0000256" key="8">
    <source>
        <dbReference type="ARBA" id="ARBA00048679"/>
    </source>
</evidence>
<dbReference type="InterPro" id="IPR011009">
    <property type="entry name" value="Kinase-like_dom_sf"/>
</dbReference>
<keyword evidence="11" id="KW-1133">Transmembrane helix</keyword>
<dbReference type="SUPFAM" id="SSF56112">
    <property type="entry name" value="Protein kinase-like (PK-like)"/>
    <property type="match status" value="1"/>
</dbReference>
<evidence type="ECO:0000256" key="6">
    <source>
        <dbReference type="ARBA" id="ARBA00022840"/>
    </source>
</evidence>
<dbReference type="Pfam" id="PF00069">
    <property type="entry name" value="Pkinase"/>
    <property type="match status" value="1"/>
</dbReference>
<proteinExistence type="predicted"/>
<evidence type="ECO:0000256" key="2">
    <source>
        <dbReference type="ARBA" id="ARBA00022527"/>
    </source>
</evidence>
<dbReference type="Gene3D" id="3.30.10.20">
    <property type="match status" value="4"/>
</dbReference>
<dbReference type="Gene3D" id="1.10.510.10">
    <property type="entry name" value="Transferase(Phosphotransferase) domain 1"/>
    <property type="match status" value="1"/>
</dbReference>
<dbReference type="InterPro" id="IPR000719">
    <property type="entry name" value="Prot_kinase_dom"/>
</dbReference>
<dbReference type="PROSITE" id="PS50011">
    <property type="entry name" value="PROTEIN_KINASE_DOM"/>
    <property type="match status" value="1"/>
</dbReference>
<dbReference type="GO" id="GO:0004674">
    <property type="term" value="F:protein serine/threonine kinase activity"/>
    <property type="evidence" value="ECO:0007669"/>
    <property type="project" value="UniProtKB-EC"/>
</dbReference>
<gene>
    <name evidence="14" type="ORF">JOF56_011483</name>
</gene>
<keyword evidence="11" id="KW-0472">Membrane</keyword>
<keyword evidence="3 14" id="KW-0808">Transferase</keyword>
<dbReference type="PROSITE" id="PS51178">
    <property type="entry name" value="PASTA"/>
    <property type="match status" value="4"/>
</dbReference>
<evidence type="ECO:0000259" key="13">
    <source>
        <dbReference type="PROSITE" id="PS51178"/>
    </source>
</evidence>
<accession>A0ABS4U353</accession>
<feature type="domain" description="PASTA" evidence="13">
    <location>
        <begin position="602"/>
        <end position="664"/>
    </location>
</feature>
<dbReference type="SMART" id="SM00740">
    <property type="entry name" value="PASTA"/>
    <property type="match status" value="4"/>
</dbReference>
<feature type="domain" description="PASTA" evidence="13">
    <location>
        <begin position="465"/>
        <end position="533"/>
    </location>
</feature>
<dbReference type="CDD" id="cd06577">
    <property type="entry name" value="PASTA_pknB"/>
    <property type="match status" value="4"/>
</dbReference>
<evidence type="ECO:0000256" key="10">
    <source>
        <dbReference type="SAM" id="MobiDB-lite"/>
    </source>
</evidence>
<evidence type="ECO:0000256" key="11">
    <source>
        <dbReference type="SAM" id="Phobius"/>
    </source>
</evidence>
<dbReference type="PROSITE" id="PS00108">
    <property type="entry name" value="PROTEIN_KINASE_ST"/>
    <property type="match status" value="1"/>
</dbReference>
<keyword evidence="5 14" id="KW-0418">Kinase</keyword>
<sequence length="674" mass="71546">MQEKGGLQMATLLEQRYRVDAPLARGGMSAVYRGMDTRLERPVAIKVMDHRFAEDRSFVDRFEREARAAASLHHPNVIAVHDQGFDGDHVFLVMELVDGGTLRDLLTERGRLAVPLALSVLEPVLSALAAAHAAGLVHRDVKPENVLIGKQGMVKVGDFGLVKAMASAGNTSNSVILGTVAYLSPEQVTTGATTARGDVYSAGILLYEMLTGTPPYVGDTPISVAYRHVNDDVPPPSQLVPGIPQALDELVLRATRRDPAVRPADAAAFLHELNQVRTLIGSPAVPIPSPSHGQQTMPRAADVPTIQTAPVQGQRQTVPGRQGTKAMLRSDLDGVPRPLIQRDPPQTGPQQVQPRGPKPGRPNTGGLGARLGGRKKPKWLIIAVVFALVAGIGTYFLTRTEPVAIPNVVGKDSAAATTEIEKAGLVVTVVQTRSDTINKNKVIRTDPPTGTLIPGSGVNIYVSAGPPIVPQVEAGATIQAVEQALKAQDLKATLNAEEDEFDNKVAKGSVLRVSPSPGTQLKLGDTVTIILSKGEAPLQPLPDVSGQTEDEARRLVQEAGWEVETVRQQFAPNVDGGKVISTSPGAGQVVQDKRVTLIISNAVVVPDLNNRTVEEARDIVDKLGLRLDVAFGNGNDNRARVFAQAPGARNRVEKGSTVRVGVRGGGFFGNFGGN</sequence>
<feature type="domain" description="Protein kinase" evidence="12">
    <location>
        <begin position="17"/>
        <end position="274"/>
    </location>
</feature>
<comment type="caution">
    <text evidence="14">The sequence shown here is derived from an EMBL/GenBank/DDBJ whole genome shotgun (WGS) entry which is preliminary data.</text>
</comment>
<reference evidence="14 15" key="1">
    <citation type="submission" date="2021-03" db="EMBL/GenBank/DDBJ databases">
        <title>Sequencing the genomes of 1000 actinobacteria strains.</title>
        <authorList>
            <person name="Klenk H.-P."/>
        </authorList>
    </citation>
    <scope>NUCLEOTIDE SEQUENCE [LARGE SCALE GENOMIC DNA]</scope>
    <source>
        <strain evidence="14 15">DSM 46670</strain>
    </source>
</reference>
<keyword evidence="9" id="KW-0175">Coiled coil</keyword>
<dbReference type="CDD" id="cd14014">
    <property type="entry name" value="STKc_PknB_like"/>
    <property type="match status" value="1"/>
</dbReference>
<keyword evidence="11" id="KW-0812">Transmembrane</keyword>
<evidence type="ECO:0000256" key="1">
    <source>
        <dbReference type="ARBA" id="ARBA00012513"/>
    </source>
</evidence>
<evidence type="ECO:0000256" key="4">
    <source>
        <dbReference type="ARBA" id="ARBA00022741"/>
    </source>
</evidence>
<organism evidence="14 15">
    <name type="scientific">Kibdelosporangium banguiense</name>
    <dbReference type="NCBI Taxonomy" id="1365924"/>
    <lineage>
        <taxon>Bacteria</taxon>
        <taxon>Bacillati</taxon>
        <taxon>Actinomycetota</taxon>
        <taxon>Actinomycetes</taxon>
        <taxon>Pseudonocardiales</taxon>
        <taxon>Pseudonocardiaceae</taxon>
        <taxon>Kibdelosporangium</taxon>
    </lineage>
</organism>
<dbReference type="EMBL" id="JAGINW010000001">
    <property type="protein sequence ID" value="MBP2331098.1"/>
    <property type="molecule type" value="Genomic_DNA"/>
</dbReference>
<feature type="region of interest" description="Disordered" evidence="10">
    <location>
        <begin position="329"/>
        <end position="371"/>
    </location>
</feature>
<keyword evidence="2" id="KW-0723">Serine/threonine-protein kinase</keyword>
<evidence type="ECO:0000313" key="15">
    <source>
        <dbReference type="Proteomes" id="UP001519332"/>
    </source>
</evidence>
<dbReference type="PANTHER" id="PTHR43289:SF34">
    <property type="entry name" value="SERINE_THREONINE-PROTEIN KINASE YBDM-RELATED"/>
    <property type="match status" value="1"/>
</dbReference>
<feature type="coiled-coil region" evidence="9">
    <location>
        <begin position="480"/>
        <end position="507"/>
    </location>
</feature>